<dbReference type="EMBL" id="LEKV01006525">
    <property type="protein sequence ID" value="KVH74490.1"/>
    <property type="molecule type" value="Genomic_DNA"/>
</dbReference>
<accession>A0A103WLB8</accession>
<organism evidence="2 3">
    <name type="scientific">Cynara cardunculus var. scolymus</name>
    <name type="common">Globe artichoke</name>
    <name type="synonym">Cynara scolymus</name>
    <dbReference type="NCBI Taxonomy" id="59895"/>
    <lineage>
        <taxon>Eukaryota</taxon>
        <taxon>Viridiplantae</taxon>
        <taxon>Streptophyta</taxon>
        <taxon>Embryophyta</taxon>
        <taxon>Tracheophyta</taxon>
        <taxon>Spermatophyta</taxon>
        <taxon>Magnoliopsida</taxon>
        <taxon>eudicotyledons</taxon>
        <taxon>Gunneridae</taxon>
        <taxon>Pentapetalae</taxon>
        <taxon>asterids</taxon>
        <taxon>campanulids</taxon>
        <taxon>Asterales</taxon>
        <taxon>Asteraceae</taxon>
        <taxon>Carduoideae</taxon>
        <taxon>Cardueae</taxon>
        <taxon>Carduinae</taxon>
        <taxon>Cynara</taxon>
    </lineage>
</organism>
<name>A0A103WLB8_CYNCS</name>
<reference evidence="2 3" key="1">
    <citation type="journal article" date="2016" name="Sci. Rep.">
        <title>The genome sequence of the outbreeding globe artichoke constructed de novo incorporating a phase-aware low-pass sequencing strategy of F1 progeny.</title>
        <authorList>
            <person name="Scaglione D."/>
            <person name="Reyes-Chin-Wo S."/>
            <person name="Acquadro A."/>
            <person name="Froenicke L."/>
            <person name="Portis E."/>
            <person name="Beitel C."/>
            <person name="Tirone M."/>
            <person name="Mauro R."/>
            <person name="Lo Monaco A."/>
            <person name="Mauromicale G."/>
            <person name="Faccioli P."/>
            <person name="Cattivelli L."/>
            <person name="Rieseberg L."/>
            <person name="Michelmore R."/>
            <person name="Lanteri S."/>
        </authorList>
    </citation>
    <scope>NUCLEOTIDE SEQUENCE [LARGE SCALE GENOMIC DNA]</scope>
    <source>
        <strain evidence="2">2C</strain>
    </source>
</reference>
<feature type="region of interest" description="Disordered" evidence="1">
    <location>
        <begin position="90"/>
        <end position="115"/>
    </location>
</feature>
<feature type="compositionally biased region" description="Polar residues" evidence="1">
    <location>
        <begin position="94"/>
        <end position="109"/>
    </location>
</feature>
<dbReference type="Gramene" id="KVH74490">
    <property type="protein sequence ID" value="KVH74490"/>
    <property type="gene ID" value="Ccrd_025568"/>
</dbReference>
<dbReference type="Proteomes" id="UP000243975">
    <property type="component" value="Unassembled WGS sequence"/>
</dbReference>
<proteinExistence type="predicted"/>
<evidence type="ECO:0000256" key="1">
    <source>
        <dbReference type="SAM" id="MobiDB-lite"/>
    </source>
</evidence>
<evidence type="ECO:0000313" key="3">
    <source>
        <dbReference type="Proteomes" id="UP000243975"/>
    </source>
</evidence>
<gene>
    <name evidence="2" type="ORF">Ccrd_025568</name>
</gene>
<feature type="compositionally biased region" description="Basic and acidic residues" evidence="1">
    <location>
        <begin position="154"/>
        <end position="163"/>
    </location>
</feature>
<feature type="region of interest" description="Disordered" evidence="1">
    <location>
        <begin position="137"/>
        <end position="163"/>
    </location>
</feature>
<keyword evidence="3" id="KW-1185">Reference proteome</keyword>
<protein>
    <submittedName>
        <fullName evidence="2">Uncharacterized protein</fullName>
    </submittedName>
</protein>
<evidence type="ECO:0000313" key="2">
    <source>
        <dbReference type="EMBL" id="KVH74490.1"/>
    </source>
</evidence>
<sequence length="163" mass="18798">MTSMTIKKVFNVEGLEHKIFSINHFCDNVFDVNFFVKGCVIIDSDEIENFNDINKFVSTNFVIGLPELRFDNDSSCSACEMGTMTKNDKEDGMNQGQDPTCQHPNQTDPNAPDIDISIRCNHRQRVIISNHHEHHREQCSNCKHPHPELVPQRKSADQHKNYR</sequence>
<dbReference type="AlphaFoldDB" id="A0A103WLB8"/>
<comment type="caution">
    <text evidence="2">The sequence shown here is derived from an EMBL/GenBank/DDBJ whole genome shotgun (WGS) entry which is preliminary data.</text>
</comment>